<proteinExistence type="predicted"/>
<evidence type="ECO:0000313" key="3">
    <source>
        <dbReference type="Proteomes" id="UP001432322"/>
    </source>
</evidence>
<gene>
    <name evidence="2" type="ORF">PFISCL1PPCAC_26428</name>
</gene>
<keyword evidence="3" id="KW-1185">Reference proteome</keyword>
<evidence type="ECO:0000313" key="2">
    <source>
        <dbReference type="EMBL" id="GMT35131.1"/>
    </source>
</evidence>
<keyword evidence="1" id="KW-1133">Transmembrane helix</keyword>
<keyword evidence="1" id="KW-0812">Transmembrane</keyword>
<accession>A0AAV5WS62</accession>
<dbReference type="Proteomes" id="UP001432322">
    <property type="component" value="Unassembled WGS sequence"/>
</dbReference>
<protein>
    <recommendedName>
        <fullName evidence="4">Solute-binding protein family 3/N-terminal domain-containing protein</fullName>
    </recommendedName>
</protein>
<comment type="caution">
    <text evidence="2">The sequence shown here is derived from an EMBL/GenBank/DDBJ whole genome shotgun (WGS) entry which is preliminary data.</text>
</comment>
<feature type="transmembrane region" description="Helical" evidence="1">
    <location>
        <begin position="373"/>
        <end position="395"/>
    </location>
</feature>
<reference evidence="2" key="1">
    <citation type="submission" date="2023-10" db="EMBL/GenBank/DDBJ databases">
        <title>Genome assembly of Pristionchus species.</title>
        <authorList>
            <person name="Yoshida K."/>
            <person name="Sommer R.J."/>
        </authorList>
    </citation>
    <scope>NUCLEOTIDE SEQUENCE</scope>
    <source>
        <strain evidence="2">RS5133</strain>
    </source>
</reference>
<sequence length="414" mass="46997">MRLSQSEVFFFPYLYKNPVTGSLKGIYYDMFTNSITKSFRCLFQPRVSDVSDEVPDENGTYQGVVGSVVRGFGDATIDDFAYSSDKVKLLRYAVPQTNFGQFAFYEKVQVINDWTIASFVVFPVRIIAIILAMFVLVRAVEFARHVVQVKLDIPHKDEHKLTSSLCMLGSFMLYLMYNSAFAGNASSSVSKPPSNISAMLSQLQSGEATMVLSDAFLGEDSISELFGRPQNEVNNLLIVPDLQKLTEMLCASTPQHNVYTYSVLYNIFSSNSTRSAIKCQLQTVNSQETEYINKQLKTFAGVQLETPYPTTFYFNRKRFTNRQVKFYNRIIEKLYDIEKMDGLWWRRFTGKAKQTFNAVPAKNSFSFTPLPMAAYNVILIIAGVLLSVSLLILVAETFHFFLANPDTYSRFIDV</sequence>
<name>A0AAV5WS62_9BILA</name>
<evidence type="ECO:0000256" key="1">
    <source>
        <dbReference type="SAM" id="Phobius"/>
    </source>
</evidence>
<keyword evidence="1" id="KW-0472">Membrane</keyword>
<dbReference type="AlphaFoldDB" id="A0AAV5WS62"/>
<evidence type="ECO:0008006" key="4">
    <source>
        <dbReference type="Google" id="ProtNLM"/>
    </source>
</evidence>
<organism evidence="2 3">
    <name type="scientific">Pristionchus fissidentatus</name>
    <dbReference type="NCBI Taxonomy" id="1538716"/>
    <lineage>
        <taxon>Eukaryota</taxon>
        <taxon>Metazoa</taxon>
        <taxon>Ecdysozoa</taxon>
        <taxon>Nematoda</taxon>
        <taxon>Chromadorea</taxon>
        <taxon>Rhabditida</taxon>
        <taxon>Rhabditina</taxon>
        <taxon>Diplogasteromorpha</taxon>
        <taxon>Diplogasteroidea</taxon>
        <taxon>Neodiplogasteridae</taxon>
        <taxon>Pristionchus</taxon>
    </lineage>
</organism>
<feature type="transmembrane region" description="Helical" evidence="1">
    <location>
        <begin position="114"/>
        <end position="140"/>
    </location>
</feature>
<dbReference type="EMBL" id="BTSY01000007">
    <property type="protein sequence ID" value="GMT35131.1"/>
    <property type="molecule type" value="Genomic_DNA"/>
</dbReference>